<feature type="domain" description="Peptidase M15A C-terminal" evidence="1">
    <location>
        <begin position="199"/>
        <end position="269"/>
    </location>
</feature>
<accession>A0A271IYD4</accession>
<dbReference type="OrthoDB" id="1494639at2"/>
<dbReference type="SUPFAM" id="SSF55166">
    <property type="entry name" value="Hedgehog/DD-peptidase"/>
    <property type="match status" value="1"/>
</dbReference>
<organism evidence="2 3">
    <name type="scientific">Rubrivirga marina</name>
    <dbReference type="NCBI Taxonomy" id="1196024"/>
    <lineage>
        <taxon>Bacteria</taxon>
        <taxon>Pseudomonadati</taxon>
        <taxon>Rhodothermota</taxon>
        <taxon>Rhodothermia</taxon>
        <taxon>Rhodothermales</taxon>
        <taxon>Rubricoccaceae</taxon>
        <taxon>Rubrivirga</taxon>
    </lineage>
</organism>
<name>A0A271IYD4_9BACT</name>
<dbReference type="EMBL" id="MQWD01000001">
    <property type="protein sequence ID" value="PAP76266.1"/>
    <property type="molecule type" value="Genomic_DNA"/>
</dbReference>
<dbReference type="InterPro" id="IPR013230">
    <property type="entry name" value="Peptidase_M15A_C"/>
</dbReference>
<evidence type="ECO:0000259" key="1">
    <source>
        <dbReference type="Pfam" id="PF08291"/>
    </source>
</evidence>
<dbReference type="AlphaFoldDB" id="A0A271IYD4"/>
<evidence type="ECO:0000313" key="2">
    <source>
        <dbReference type="EMBL" id="PAP76266.1"/>
    </source>
</evidence>
<dbReference type="Gene3D" id="3.30.1380.10">
    <property type="match status" value="1"/>
</dbReference>
<reference evidence="2 3" key="1">
    <citation type="submission" date="2016-11" db="EMBL/GenBank/DDBJ databases">
        <title>Study of marine rhodopsin-containing bacteria.</title>
        <authorList>
            <person name="Yoshizawa S."/>
            <person name="Kumagai Y."/>
            <person name="Kogure K."/>
        </authorList>
    </citation>
    <scope>NUCLEOTIDE SEQUENCE [LARGE SCALE GENOMIC DNA]</scope>
    <source>
        <strain evidence="2 3">SAORIC-28</strain>
    </source>
</reference>
<protein>
    <recommendedName>
        <fullName evidence="1">Peptidase M15A C-terminal domain-containing protein</fullName>
    </recommendedName>
</protein>
<proteinExistence type="predicted"/>
<dbReference type="RefSeq" id="WP_095509914.1">
    <property type="nucleotide sequence ID" value="NZ_MQWD01000001.1"/>
</dbReference>
<dbReference type="Pfam" id="PF08291">
    <property type="entry name" value="Peptidase_M15_3"/>
    <property type="match status" value="1"/>
</dbReference>
<dbReference type="Proteomes" id="UP000216339">
    <property type="component" value="Unassembled WGS sequence"/>
</dbReference>
<sequence>MAQIPVVRTRPSLTPALLALLAMAVVALGALWLVQPEPEPDLPPAEPAPEGFLDGAAGFAVQVDDLAIPYDTFAVTALPGDTLRLEALFVADAQAGASDGTLAEAGPRTWRWAAPETPGLARIEVTSAEDETISLHAFTLVPFDHESDAIGDYRIGDYEDEPMDGNPAYEEPPGFVRVTRELADVDVAPHFELGQFLAKQESDWPKYLVLSPELLLKLERVLYAVNEAGVEAHTLTVLSGYRTPAYNAAIGNETTYSRHLYGDAADVFVDADGDGVMDDVTGDGAVTEADAEWLAAVVEDLADQPWYAPFVGGLGIYGPAPHRGPFVHVDTRGEPVRW</sequence>
<comment type="caution">
    <text evidence="2">The sequence shown here is derived from an EMBL/GenBank/DDBJ whole genome shotgun (WGS) entry which is preliminary data.</text>
</comment>
<gene>
    <name evidence="2" type="ORF">BSZ37_07310</name>
</gene>
<evidence type="ECO:0000313" key="3">
    <source>
        <dbReference type="Proteomes" id="UP000216339"/>
    </source>
</evidence>
<dbReference type="InterPro" id="IPR009045">
    <property type="entry name" value="Zn_M74/Hedgehog-like"/>
</dbReference>
<keyword evidence="3" id="KW-1185">Reference proteome</keyword>